<dbReference type="RefSeq" id="WP_344437517.1">
    <property type="nucleotide sequence ID" value="NZ_BAAALF010000001.1"/>
</dbReference>
<accession>A0ABN1VKH8</accession>
<dbReference type="Proteomes" id="UP001500037">
    <property type="component" value="Unassembled WGS sequence"/>
</dbReference>
<protein>
    <submittedName>
        <fullName evidence="1">DUF4280 domain-containing protein</fullName>
    </submittedName>
</protein>
<evidence type="ECO:0000313" key="2">
    <source>
        <dbReference type="Proteomes" id="UP001500037"/>
    </source>
</evidence>
<organism evidence="1 2">
    <name type="scientific">Kitasatospora nipponensis</name>
    <dbReference type="NCBI Taxonomy" id="258049"/>
    <lineage>
        <taxon>Bacteria</taxon>
        <taxon>Bacillati</taxon>
        <taxon>Actinomycetota</taxon>
        <taxon>Actinomycetes</taxon>
        <taxon>Kitasatosporales</taxon>
        <taxon>Streptomycetaceae</taxon>
        <taxon>Kitasatospora</taxon>
    </lineage>
</organism>
<gene>
    <name evidence="1" type="ORF">GCM10009665_00500</name>
</gene>
<keyword evidence="2" id="KW-1185">Reference proteome</keyword>
<sequence length="129" mass="12729">MGRLVVHGAAVTCSFGQGGPVPLTVLREDATAQGGPIATVADAVPLVNIPSFGVCVSPENPAVNATLESLGVLTPQPCVPVVSGPWEPGSPTVLVAGVPALTDASMCGCVWEGEITIVTAGQVATEVAG</sequence>
<dbReference type="Pfam" id="PF14107">
    <property type="entry name" value="DUF4280"/>
    <property type="match status" value="1"/>
</dbReference>
<proteinExistence type="predicted"/>
<dbReference type="EMBL" id="BAAALF010000001">
    <property type="protein sequence ID" value="GAA1214668.1"/>
    <property type="molecule type" value="Genomic_DNA"/>
</dbReference>
<evidence type="ECO:0000313" key="1">
    <source>
        <dbReference type="EMBL" id="GAA1214668.1"/>
    </source>
</evidence>
<dbReference type="InterPro" id="IPR025460">
    <property type="entry name" value="DUF4280"/>
</dbReference>
<reference evidence="1 2" key="1">
    <citation type="journal article" date="2019" name="Int. J. Syst. Evol. Microbiol.">
        <title>The Global Catalogue of Microorganisms (GCM) 10K type strain sequencing project: providing services to taxonomists for standard genome sequencing and annotation.</title>
        <authorList>
            <consortium name="The Broad Institute Genomics Platform"/>
            <consortium name="The Broad Institute Genome Sequencing Center for Infectious Disease"/>
            <person name="Wu L."/>
            <person name="Ma J."/>
        </authorList>
    </citation>
    <scope>NUCLEOTIDE SEQUENCE [LARGE SCALE GENOMIC DNA]</scope>
    <source>
        <strain evidence="1 2">JCM 13004</strain>
    </source>
</reference>
<comment type="caution">
    <text evidence="1">The sequence shown here is derived from an EMBL/GenBank/DDBJ whole genome shotgun (WGS) entry which is preliminary data.</text>
</comment>
<name>A0ABN1VKH8_9ACTN</name>